<feature type="compositionally biased region" description="Polar residues" evidence="1">
    <location>
        <begin position="782"/>
        <end position="794"/>
    </location>
</feature>
<gene>
    <name evidence="2" type="ORF">HJC23_006280</name>
</gene>
<feature type="compositionally biased region" description="Basic and acidic residues" evidence="1">
    <location>
        <begin position="359"/>
        <end position="372"/>
    </location>
</feature>
<feature type="region of interest" description="Disordered" evidence="1">
    <location>
        <begin position="835"/>
        <end position="930"/>
    </location>
</feature>
<sequence>MKPQLGIDSISTDSVTRSASSGSDPLPNPASRSRRPPPRNDGDASGRLRLEERREKLRMLARHGSGDSSNRDGDGGKKGKSRPVTHQKTVIHVSRGSRLFHKSSAASDDKGRRRRSWSPENRGNRNLKERDGRRSSSFRADERRASRDQQQGGGDGSRPRGGMPRSASRRHSDVRRSESSGRLERARKPSSVEPRGPNRRSSQPRVVERRASFDERKHRLERSASEPASTTTATKARPRPAAERIRHHESRDRSSRVSHVDRASARRPVSANGRQRDRPAQRDVTSLHKDDPNRPVSRRTSSGQPPSSSREAADRTRILHPHHNHQSSQPNADRKTRAPVRQADNHDRSKRNSSCNDARAVEKLTLSRETARDPVSTNHKSDTDRTKEALRQANVTLLSSQLIHLNLKSEAKTQDKTSSSPLNETALVPVPPPAPMRPIGRLRSCNRGGMPVLAEEMHSTRSSDRIDAHKKRILGEANERIASRADEGHKSRSDEEWVAHEKHRYVTDEQKETRFMPTENKVHNSLAVEKIQAREGLNDDDGDDNVSIDVCFDTNHSENDAQLDRRVSPLTMRESDWKLDLSSSFVKFDESNGTTAQDVTVVERGTSSPATRQGFTNESLVVKQDSDTIGEGNAASNMDSDDKVSVHSQEKTSEWQQRDTYDESTDVIEIDDLDDSIIDSPHNISKRLRRRLSSMNDSTVTEGTSILEAVPQVNNMSLRALADHLTGRKAKVTSTVSHIDAESTSSFFADVSASDTMDQGDHRIRSKKVDEIVQKISKCRGKSSQNIQEPSRQAGNIGDAKKTASLTATASKNLLQKFPPPPPRRTHQITCAANQQPDMVPSPPPRNPQLVRSTQDGCNGTPLSPSQSKTKVSSPRPPPPPMLNYRKHASTGTAVQQTSSQPIAQAPPAPPLYGKHASTGSPTVDAASQNTQRTDAVDHLLSQLQNVDGIPPADNQAYRRSTSGGSVKNDKEPATTSILRRRNSIGVMSNIKNATNTALSGEVSDMPYRDSIGGGYGVYTGQVDQWGRPHGQGKILYTSGGSFEGIWVNGVRCQTVPPYQQGTVSNFNGAPGDVNPYYLMAPSGYGGVPPSNYYNTSQFNTSMNSFNHSMNWDYW</sequence>
<evidence type="ECO:0000313" key="3">
    <source>
        <dbReference type="Proteomes" id="UP001516023"/>
    </source>
</evidence>
<dbReference type="EMBL" id="JABMIG020000298">
    <property type="protein sequence ID" value="KAL3782052.1"/>
    <property type="molecule type" value="Genomic_DNA"/>
</dbReference>
<feature type="compositionally biased region" description="Basic and acidic residues" evidence="1">
    <location>
        <begin position="206"/>
        <end position="224"/>
    </location>
</feature>
<dbReference type="AlphaFoldDB" id="A0ABD3P1X9"/>
<name>A0ABD3P1X9_9STRA</name>
<feature type="compositionally biased region" description="Basic and acidic residues" evidence="1">
    <location>
        <begin position="240"/>
        <end position="264"/>
    </location>
</feature>
<feature type="region of interest" description="Disordered" evidence="1">
    <location>
        <begin position="1"/>
        <end position="387"/>
    </location>
</feature>
<feature type="compositionally biased region" description="Basic and acidic residues" evidence="1">
    <location>
        <begin position="122"/>
        <end position="147"/>
    </location>
</feature>
<feature type="compositionally biased region" description="Polar residues" evidence="1">
    <location>
        <begin position="605"/>
        <end position="619"/>
    </location>
</feature>
<feature type="compositionally biased region" description="Basic and acidic residues" evidence="1">
    <location>
        <begin position="38"/>
        <end position="58"/>
    </location>
</feature>
<proteinExistence type="predicted"/>
<feature type="compositionally biased region" description="Polar residues" evidence="1">
    <location>
        <begin position="298"/>
        <end position="310"/>
    </location>
</feature>
<feature type="compositionally biased region" description="Polar residues" evidence="1">
    <location>
        <begin position="850"/>
        <end position="873"/>
    </location>
</feature>
<feature type="region of interest" description="Disordered" evidence="1">
    <location>
        <begin position="780"/>
        <end position="800"/>
    </location>
</feature>
<feature type="compositionally biased region" description="Basic and acidic residues" evidence="1">
    <location>
        <begin position="274"/>
        <end position="293"/>
    </location>
</feature>
<feature type="region of interest" description="Disordered" evidence="1">
    <location>
        <begin position="629"/>
        <end position="663"/>
    </location>
</feature>
<feature type="compositionally biased region" description="Basic and acidic residues" evidence="1">
    <location>
        <begin position="640"/>
        <end position="661"/>
    </location>
</feature>
<feature type="compositionally biased region" description="Polar residues" evidence="1">
    <location>
        <begin position="918"/>
        <end position="930"/>
    </location>
</feature>
<feature type="region of interest" description="Disordered" evidence="1">
    <location>
        <begin position="410"/>
        <end position="438"/>
    </location>
</feature>
<protein>
    <submittedName>
        <fullName evidence="2">Uncharacterized protein</fullName>
    </submittedName>
</protein>
<dbReference type="Proteomes" id="UP001516023">
    <property type="component" value="Unassembled WGS sequence"/>
</dbReference>
<organism evidence="2 3">
    <name type="scientific">Cyclotella cryptica</name>
    <dbReference type="NCBI Taxonomy" id="29204"/>
    <lineage>
        <taxon>Eukaryota</taxon>
        <taxon>Sar</taxon>
        <taxon>Stramenopiles</taxon>
        <taxon>Ochrophyta</taxon>
        <taxon>Bacillariophyta</taxon>
        <taxon>Coscinodiscophyceae</taxon>
        <taxon>Thalassiosirophycidae</taxon>
        <taxon>Stephanodiscales</taxon>
        <taxon>Stephanodiscaceae</taxon>
        <taxon>Cyclotella</taxon>
    </lineage>
</organism>
<keyword evidence="3" id="KW-1185">Reference proteome</keyword>
<reference evidence="2 3" key="1">
    <citation type="journal article" date="2020" name="G3 (Bethesda)">
        <title>Improved Reference Genome for Cyclotella cryptica CCMP332, a Model for Cell Wall Morphogenesis, Salinity Adaptation, and Lipid Production in Diatoms (Bacillariophyta).</title>
        <authorList>
            <person name="Roberts W.R."/>
            <person name="Downey K.M."/>
            <person name="Ruck E.C."/>
            <person name="Traller J.C."/>
            <person name="Alverson A.J."/>
        </authorList>
    </citation>
    <scope>NUCLEOTIDE SEQUENCE [LARGE SCALE GENOMIC DNA]</scope>
    <source>
        <strain evidence="2 3">CCMP332</strain>
    </source>
</reference>
<feature type="compositionally biased region" description="Basic and acidic residues" evidence="1">
    <location>
        <begin position="170"/>
        <end position="187"/>
    </location>
</feature>
<accession>A0ABD3P1X9</accession>
<feature type="compositionally biased region" description="Polar residues" evidence="1">
    <location>
        <begin position="9"/>
        <end position="23"/>
    </location>
</feature>
<evidence type="ECO:0000256" key="1">
    <source>
        <dbReference type="SAM" id="MobiDB-lite"/>
    </source>
</evidence>
<evidence type="ECO:0000313" key="2">
    <source>
        <dbReference type="EMBL" id="KAL3782052.1"/>
    </source>
</evidence>
<feature type="region of interest" description="Disordered" evidence="1">
    <location>
        <begin position="605"/>
        <end position="624"/>
    </location>
</feature>
<feature type="region of interest" description="Disordered" evidence="1">
    <location>
        <begin position="947"/>
        <end position="973"/>
    </location>
</feature>
<comment type="caution">
    <text evidence="2">The sequence shown here is derived from an EMBL/GenBank/DDBJ whole genome shotgun (WGS) entry which is preliminary data.</text>
</comment>
<feature type="compositionally biased region" description="Low complexity" evidence="1">
    <location>
        <begin position="225"/>
        <end position="235"/>
    </location>
</feature>